<evidence type="ECO:0000313" key="3">
    <source>
        <dbReference type="Proteomes" id="UP000735302"/>
    </source>
</evidence>
<comment type="caution">
    <text evidence="2">The sequence shown here is derived from an EMBL/GenBank/DDBJ whole genome shotgun (WGS) entry which is preliminary data.</text>
</comment>
<protein>
    <submittedName>
        <fullName evidence="2">Uncharacterized protein</fullName>
    </submittedName>
</protein>
<organism evidence="2 3">
    <name type="scientific">Plakobranchus ocellatus</name>
    <dbReference type="NCBI Taxonomy" id="259542"/>
    <lineage>
        <taxon>Eukaryota</taxon>
        <taxon>Metazoa</taxon>
        <taxon>Spiralia</taxon>
        <taxon>Lophotrochozoa</taxon>
        <taxon>Mollusca</taxon>
        <taxon>Gastropoda</taxon>
        <taxon>Heterobranchia</taxon>
        <taxon>Euthyneura</taxon>
        <taxon>Panpulmonata</taxon>
        <taxon>Sacoglossa</taxon>
        <taxon>Placobranchoidea</taxon>
        <taxon>Plakobranchidae</taxon>
        <taxon>Plakobranchus</taxon>
    </lineage>
</organism>
<accession>A0AAV3ZRB5</accession>
<sequence>MLSVQFLAMLFHRYSTLLHVVAVTKVKVSKFASLLRFHPEDADEGSPPSVKETIDLVRAMQSLRPPEATQDALAADEVLPEIPEEDYPTDDTEVMARRRSSIVMWGKIDARSRAVTKPPQTLSRAFMKNYSKLANQMRRSSRGEITPDQVRKSS</sequence>
<dbReference type="Proteomes" id="UP000735302">
    <property type="component" value="Unassembled WGS sequence"/>
</dbReference>
<dbReference type="AlphaFoldDB" id="A0AAV3ZRB5"/>
<gene>
    <name evidence="2" type="ORF">PoB_002810600</name>
</gene>
<reference evidence="2 3" key="1">
    <citation type="journal article" date="2021" name="Elife">
        <title>Chloroplast acquisition without the gene transfer in kleptoplastic sea slugs, Plakobranchus ocellatus.</title>
        <authorList>
            <person name="Maeda T."/>
            <person name="Takahashi S."/>
            <person name="Yoshida T."/>
            <person name="Shimamura S."/>
            <person name="Takaki Y."/>
            <person name="Nagai Y."/>
            <person name="Toyoda A."/>
            <person name="Suzuki Y."/>
            <person name="Arimoto A."/>
            <person name="Ishii H."/>
            <person name="Satoh N."/>
            <person name="Nishiyama T."/>
            <person name="Hasebe M."/>
            <person name="Maruyama T."/>
            <person name="Minagawa J."/>
            <person name="Obokata J."/>
            <person name="Shigenobu S."/>
        </authorList>
    </citation>
    <scope>NUCLEOTIDE SEQUENCE [LARGE SCALE GENOMIC DNA]</scope>
</reference>
<name>A0AAV3ZRB5_9GAST</name>
<keyword evidence="1" id="KW-0732">Signal</keyword>
<keyword evidence="3" id="KW-1185">Reference proteome</keyword>
<feature type="chain" id="PRO_5043741437" evidence="1">
    <location>
        <begin position="17"/>
        <end position="154"/>
    </location>
</feature>
<dbReference type="EMBL" id="BLXT01003500">
    <property type="protein sequence ID" value="GFO01601.1"/>
    <property type="molecule type" value="Genomic_DNA"/>
</dbReference>
<proteinExistence type="predicted"/>
<evidence type="ECO:0000256" key="1">
    <source>
        <dbReference type="SAM" id="SignalP"/>
    </source>
</evidence>
<evidence type="ECO:0000313" key="2">
    <source>
        <dbReference type="EMBL" id="GFO01601.1"/>
    </source>
</evidence>
<feature type="signal peptide" evidence="1">
    <location>
        <begin position="1"/>
        <end position="16"/>
    </location>
</feature>